<name>A0AAV6R2E1_SOLSE</name>
<keyword evidence="3" id="KW-1185">Reference proteome</keyword>
<sequence length="68" mass="7823">MEDLSGVFRMMDSNGNCFLDFDELWKGFSNSGVSMDQQDTVTVFKYFDRDGSRTVDIGEYLVAVWVHI</sequence>
<dbReference type="Proteomes" id="UP000693946">
    <property type="component" value="Linkage Group LG21"/>
</dbReference>
<evidence type="ECO:0000313" key="2">
    <source>
        <dbReference type="EMBL" id="KAG7498763.1"/>
    </source>
</evidence>
<feature type="domain" description="EF-hand" evidence="1">
    <location>
        <begin position="1"/>
        <end position="34"/>
    </location>
</feature>
<accession>A0AAV6R2E1</accession>
<protein>
    <submittedName>
        <fullName evidence="2">Calcyphosin isoform X1</fullName>
    </submittedName>
</protein>
<dbReference type="CDD" id="cd00051">
    <property type="entry name" value="EFh"/>
    <property type="match status" value="1"/>
</dbReference>
<reference evidence="2 3" key="1">
    <citation type="journal article" date="2021" name="Sci. Rep.">
        <title>Chromosome anchoring in Senegalese sole (Solea senegalensis) reveals sex-associated markers and genome rearrangements in flatfish.</title>
        <authorList>
            <person name="Guerrero-Cozar I."/>
            <person name="Gomez-Garrido J."/>
            <person name="Berbel C."/>
            <person name="Martinez-Blanch J.F."/>
            <person name="Alioto T."/>
            <person name="Claros M.G."/>
            <person name="Gagnaire P.A."/>
            <person name="Manchado M."/>
        </authorList>
    </citation>
    <scope>NUCLEOTIDE SEQUENCE [LARGE SCALE GENOMIC DNA]</scope>
    <source>
        <strain evidence="2">Sse05_10M</strain>
    </source>
</reference>
<organism evidence="2 3">
    <name type="scientific">Solea senegalensis</name>
    <name type="common">Senegalese sole</name>
    <dbReference type="NCBI Taxonomy" id="28829"/>
    <lineage>
        <taxon>Eukaryota</taxon>
        <taxon>Metazoa</taxon>
        <taxon>Chordata</taxon>
        <taxon>Craniata</taxon>
        <taxon>Vertebrata</taxon>
        <taxon>Euteleostomi</taxon>
        <taxon>Actinopterygii</taxon>
        <taxon>Neopterygii</taxon>
        <taxon>Teleostei</taxon>
        <taxon>Neoteleostei</taxon>
        <taxon>Acanthomorphata</taxon>
        <taxon>Carangaria</taxon>
        <taxon>Pleuronectiformes</taxon>
        <taxon>Pleuronectoidei</taxon>
        <taxon>Soleidae</taxon>
        <taxon>Solea</taxon>
    </lineage>
</organism>
<evidence type="ECO:0000313" key="3">
    <source>
        <dbReference type="Proteomes" id="UP000693946"/>
    </source>
</evidence>
<dbReference type="Pfam" id="PF13499">
    <property type="entry name" value="EF-hand_7"/>
    <property type="match status" value="1"/>
</dbReference>
<comment type="caution">
    <text evidence="2">The sequence shown here is derived from an EMBL/GenBank/DDBJ whole genome shotgun (WGS) entry which is preliminary data.</text>
</comment>
<dbReference type="GO" id="GO:0005509">
    <property type="term" value="F:calcium ion binding"/>
    <property type="evidence" value="ECO:0007669"/>
    <property type="project" value="InterPro"/>
</dbReference>
<dbReference type="EMBL" id="JAGKHQ010000014">
    <property type="protein sequence ID" value="KAG7498763.1"/>
    <property type="molecule type" value="Genomic_DNA"/>
</dbReference>
<proteinExistence type="predicted"/>
<dbReference type="AlphaFoldDB" id="A0AAV6R2E1"/>
<dbReference type="PROSITE" id="PS50222">
    <property type="entry name" value="EF_HAND_2"/>
    <property type="match status" value="1"/>
</dbReference>
<dbReference type="InterPro" id="IPR002048">
    <property type="entry name" value="EF_hand_dom"/>
</dbReference>
<evidence type="ECO:0000259" key="1">
    <source>
        <dbReference type="PROSITE" id="PS50222"/>
    </source>
</evidence>
<dbReference type="InterPro" id="IPR018247">
    <property type="entry name" value="EF_Hand_1_Ca_BS"/>
</dbReference>
<dbReference type="PROSITE" id="PS00018">
    <property type="entry name" value="EF_HAND_1"/>
    <property type="match status" value="1"/>
</dbReference>
<gene>
    <name evidence="2" type="ORF">JOB18_020066</name>
</gene>